<feature type="domain" description="TMEM248/TMEM219" evidence="9">
    <location>
        <begin position="107"/>
        <end position="188"/>
    </location>
</feature>
<evidence type="ECO:0000256" key="8">
    <source>
        <dbReference type="SAM" id="Phobius"/>
    </source>
</evidence>
<keyword evidence="11" id="KW-1185">Reference proteome</keyword>
<evidence type="ECO:0000256" key="4">
    <source>
        <dbReference type="ARBA" id="ARBA00023136"/>
    </source>
</evidence>
<dbReference type="GO" id="GO:0016020">
    <property type="term" value="C:membrane"/>
    <property type="evidence" value="ECO:0007669"/>
    <property type="project" value="UniProtKB-SubCell"/>
</dbReference>
<gene>
    <name evidence="10" type="ORF">PAL_GLEAN10022112</name>
</gene>
<dbReference type="InParanoid" id="L5KAE3"/>
<reference evidence="11" key="1">
    <citation type="journal article" date="2013" name="Science">
        <title>Comparative analysis of bat genomes provides insight into the evolution of flight and immunity.</title>
        <authorList>
            <person name="Zhang G."/>
            <person name="Cowled C."/>
            <person name="Shi Z."/>
            <person name="Huang Z."/>
            <person name="Bishop-Lilly K.A."/>
            <person name="Fang X."/>
            <person name="Wynne J.W."/>
            <person name="Xiong Z."/>
            <person name="Baker M.L."/>
            <person name="Zhao W."/>
            <person name="Tachedjian M."/>
            <person name="Zhu Y."/>
            <person name="Zhou P."/>
            <person name="Jiang X."/>
            <person name="Ng J."/>
            <person name="Yang L."/>
            <person name="Wu L."/>
            <person name="Xiao J."/>
            <person name="Feng Y."/>
            <person name="Chen Y."/>
            <person name="Sun X."/>
            <person name="Zhang Y."/>
            <person name="Marsh G.A."/>
            <person name="Crameri G."/>
            <person name="Broder C.C."/>
            <person name="Frey K.G."/>
            <person name="Wang L.F."/>
            <person name="Wang J."/>
        </authorList>
    </citation>
    <scope>NUCLEOTIDE SEQUENCE [LARGE SCALE GENOMIC DNA]</scope>
</reference>
<evidence type="ECO:0000256" key="7">
    <source>
        <dbReference type="SAM" id="MobiDB-lite"/>
    </source>
</evidence>
<dbReference type="AlphaFoldDB" id="L5KAE3"/>
<evidence type="ECO:0000256" key="6">
    <source>
        <dbReference type="ARBA" id="ARBA00039285"/>
    </source>
</evidence>
<keyword evidence="2 8" id="KW-0812">Transmembrane</keyword>
<evidence type="ECO:0000259" key="9">
    <source>
        <dbReference type="Pfam" id="PF14940"/>
    </source>
</evidence>
<dbReference type="PANTHER" id="PTHR16002">
    <property type="entry name" value="TRANSMEMBRANE PROTEIN 248-LIKE"/>
    <property type="match status" value="1"/>
</dbReference>
<dbReference type="PANTHER" id="PTHR16002:SF5">
    <property type="entry name" value="TRANSMEMBRANE PROTEIN 248"/>
    <property type="match status" value="1"/>
</dbReference>
<evidence type="ECO:0000256" key="2">
    <source>
        <dbReference type="ARBA" id="ARBA00022692"/>
    </source>
</evidence>
<protein>
    <recommendedName>
        <fullName evidence="6">Transmembrane protein 248</fullName>
    </recommendedName>
</protein>
<sequence>MTIRQARVSPQSPQALEDSGPINTSVATALTLDPLKRYGGYAHNVTHLYSTTLGHQNELLGREAPEEINITFILPAGWSSDDCALHIHCKQKLFTSFMTLTATPGPINTSVATALTLDPLKRYGGYAHNVTHLYSTTLGHQNELLGREAPEEINITFILPAGWSSDDCALHIHCKQKLFTSFMTLTATPEDDHSLINLHIMHTGYFFLMVVTMFCYAVIKGRPSALHQSSPEFCSEKVPLADA</sequence>
<accession>L5KAE3</accession>
<dbReference type="EMBL" id="KB030947">
    <property type="protein sequence ID" value="ELK07741.1"/>
    <property type="molecule type" value="Genomic_DNA"/>
</dbReference>
<comment type="subcellular location">
    <subcellularLocation>
        <location evidence="1">Membrane</location>
        <topology evidence="1">Multi-pass membrane protein</topology>
    </subcellularLocation>
</comment>
<evidence type="ECO:0000313" key="10">
    <source>
        <dbReference type="EMBL" id="ELK07741.1"/>
    </source>
</evidence>
<feature type="region of interest" description="Disordered" evidence="7">
    <location>
        <begin position="1"/>
        <end position="20"/>
    </location>
</feature>
<dbReference type="Pfam" id="PF14940">
    <property type="entry name" value="TMEM219"/>
    <property type="match status" value="2"/>
</dbReference>
<comment type="similarity">
    <text evidence="5">Belongs to the TMEM248 family.</text>
</comment>
<evidence type="ECO:0000313" key="11">
    <source>
        <dbReference type="Proteomes" id="UP000010552"/>
    </source>
</evidence>
<proteinExistence type="inferred from homology"/>
<feature type="domain" description="TMEM248/TMEM219" evidence="9">
    <location>
        <begin position="22"/>
        <end position="102"/>
    </location>
</feature>
<dbReference type="Proteomes" id="UP000010552">
    <property type="component" value="Unassembled WGS sequence"/>
</dbReference>
<evidence type="ECO:0000256" key="3">
    <source>
        <dbReference type="ARBA" id="ARBA00022989"/>
    </source>
</evidence>
<dbReference type="InterPro" id="IPR039493">
    <property type="entry name" value="TMEM248/TMEM219"/>
</dbReference>
<organism evidence="10 11">
    <name type="scientific">Pteropus alecto</name>
    <name type="common">Black flying fox</name>
    <dbReference type="NCBI Taxonomy" id="9402"/>
    <lineage>
        <taxon>Eukaryota</taxon>
        <taxon>Metazoa</taxon>
        <taxon>Chordata</taxon>
        <taxon>Craniata</taxon>
        <taxon>Vertebrata</taxon>
        <taxon>Euteleostomi</taxon>
        <taxon>Mammalia</taxon>
        <taxon>Eutheria</taxon>
        <taxon>Laurasiatheria</taxon>
        <taxon>Chiroptera</taxon>
        <taxon>Yinpterochiroptera</taxon>
        <taxon>Pteropodoidea</taxon>
        <taxon>Pteropodidae</taxon>
        <taxon>Pteropodinae</taxon>
        <taxon>Pteropus</taxon>
    </lineage>
</organism>
<name>L5KAE3_PTEAL</name>
<keyword evidence="3 8" id="KW-1133">Transmembrane helix</keyword>
<keyword evidence="4 8" id="KW-0472">Membrane</keyword>
<evidence type="ECO:0000256" key="5">
    <source>
        <dbReference type="ARBA" id="ARBA00038111"/>
    </source>
</evidence>
<feature type="transmembrane region" description="Helical" evidence="8">
    <location>
        <begin position="200"/>
        <end position="219"/>
    </location>
</feature>
<evidence type="ECO:0000256" key="1">
    <source>
        <dbReference type="ARBA" id="ARBA00004141"/>
    </source>
</evidence>
<dbReference type="InterPro" id="IPR039587">
    <property type="entry name" value="TMEM248/TMEM219_dom"/>
</dbReference>